<proteinExistence type="predicted"/>
<keyword evidence="2" id="KW-1185">Reference proteome</keyword>
<sequence>MKKRVIATRDAKLERMSFMEIGNGRLVVIVLERDYANFSLLVMRGVTVYLLQRKEGLCVTITY</sequence>
<reference evidence="1 2" key="1">
    <citation type="submission" date="2022-03" db="EMBL/GenBank/DDBJ databases">
        <authorList>
            <person name="Nunn A."/>
            <person name="Chopra R."/>
            <person name="Nunn A."/>
            <person name="Contreras Garrido A."/>
        </authorList>
    </citation>
    <scope>NUCLEOTIDE SEQUENCE [LARGE SCALE GENOMIC DNA]</scope>
</reference>
<protein>
    <submittedName>
        <fullName evidence="1">Uncharacterized protein</fullName>
    </submittedName>
</protein>
<evidence type="ECO:0000313" key="1">
    <source>
        <dbReference type="EMBL" id="CAH2066779.1"/>
    </source>
</evidence>
<dbReference type="AlphaFoldDB" id="A0AAU9SMX6"/>
<organism evidence="1 2">
    <name type="scientific">Thlaspi arvense</name>
    <name type="common">Field penny-cress</name>
    <dbReference type="NCBI Taxonomy" id="13288"/>
    <lineage>
        <taxon>Eukaryota</taxon>
        <taxon>Viridiplantae</taxon>
        <taxon>Streptophyta</taxon>
        <taxon>Embryophyta</taxon>
        <taxon>Tracheophyta</taxon>
        <taxon>Spermatophyta</taxon>
        <taxon>Magnoliopsida</taxon>
        <taxon>eudicotyledons</taxon>
        <taxon>Gunneridae</taxon>
        <taxon>Pentapetalae</taxon>
        <taxon>rosids</taxon>
        <taxon>malvids</taxon>
        <taxon>Brassicales</taxon>
        <taxon>Brassicaceae</taxon>
        <taxon>Thlaspideae</taxon>
        <taxon>Thlaspi</taxon>
    </lineage>
</organism>
<evidence type="ECO:0000313" key="2">
    <source>
        <dbReference type="Proteomes" id="UP000836841"/>
    </source>
</evidence>
<gene>
    <name evidence="1" type="ORF">TAV2_LOCUS16289</name>
</gene>
<dbReference type="Proteomes" id="UP000836841">
    <property type="component" value="Chromosome 5"/>
</dbReference>
<name>A0AAU9SMX6_THLAR</name>
<accession>A0AAU9SMX6</accession>
<dbReference type="EMBL" id="OU466861">
    <property type="protein sequence ID" value="CAH2066779.1"/>
    <property type="molecule type" value="Genomic_DNA"/>
</dbReference>